<organism evidence="7 8">
    <name type="scientific">Diploptera punctata</name>
    <name type="common">Pacific beetle cockroach</name>
    <dbReference type="NCBI Taxonomy" id="6984"/>
    <lineage>
        <taxon>Eukaryota</taxon>
        <taxon>Metazoa</taxon>
        <taxon>Ecdysozoa</taxon>
        <taxon>Arthropoda</taxon>
        <taxon>Hexapoda</taxon>
        <taxon>Insecta</taxon>
        <taxon>Pterygota</taxon>
        <taxon>Neoptera</taxon>
        <taxon>Polyneoptera</taxon>
        <taxon>Dictyoptera</taxon>
        <taxon>Blattodea</taxon>
        <taxon>Blaberoidea</taxon>
        <taxon>Blaberidae</taxon>
        <taxon>Diplopterinae</taxon>
        <taxon>Diploptera</taxon>
    </lineage>
</organism>
<dbReference type="EMBL" id="JASPKZ010000418">
    <property type="protein sequence ID" value="KAJ9600506.1"/>
    <property type="molecule type" value="Genomic_DNA"/>
</dbReference>
<dbReference type="GO" id="GO:0016787">
    <property type="term" value="F:hydrolase activity"/>
    <property type="evidence" value="ECO:0007669"/>
    <property type="project" value="UniProtKB-KW"/>
</dbReference>
<name>A0AAD8ESB4_DIPPU</name>
<dbReference type="InterPro" id="IPR050699">
    <property type="entry name" value="RNA-DNA_Helicase"/>
</dbReference>
<dbReference type="Pfam" id="PF13234">
    <property type="entry name" value="MTR4_beta-barrel"/>
    <property type="match status" value="1"/>
</dbReference>
<keyword evidence="2" id="KW-0378">Hydrolase</keyword>
<keyword evidence="4" id="KW-0067">ATP-binding</keyword>
<proteinExistence type="predicted"/>
<sequence length="497" mass="57737">MLHSFKEYDHKTKQKKYEKELKIVEETIRNSFSDSEKQAPHWQPLSDFYDIAEEYFIKWSKVRVSRIVLVRHKSHVNKLGILLSADPKRKEKLYHILVLFASPDNEKPKQKEELDPLWYKMLGVASKQKIFVPDGVGGHAVLSITACDIVDIVKHVIKLDDPGLVLRDWENRQIPRFRNNPPGQACSLAIQKLAEFTHNVATASVKLEFVSPIRDINVRKPDILEHLKRLEYLEKKLADCSSSINIADFEQQFEAVFRYKQMERKRKELKHMQSYESLSLFPEFKSRVEVLKKLRFIDSNNTLELKGRVACEMGNHELMITQMLFENILQDKQPEEIAALLSCLVFQQRVDDDLEVTASLKEGKKKIEEISEKIMKIEESCDVNQEDSLEYYEKLNFGLMEVVYEWARGKPFAEIMNLTDVQEGIIVRCIQQLNETLRDVKNAALLIGEPVLKQKMQEASDAIKRDIVFAASLYTSEENRHIKQSIEDETLLPVGDE</sequence>
<dbReference type="PANTHER" id="PTHR12131">
    <property type="entry name" value="ATP-DEPENDENT RNA AND DNA HELICASE"/>
    <property type="match status" value="1"/>
</dbReference>
<reference evidence="7" key="1">
    <citation type="journal article" date="2023" name="IScience">
        <title>Live-bearing cockroach genome reveals convergent evolutionary mechanisms linked to viviparity in insects and beyond.</title>
        <authorList>
            <person name="Fouks B."/>
            <person name="Harrison M.C."/>
            <person name="Mikhailova A.A."/>
            <person name="Marchal E."/>
            <person name="English S."/>
            <person name="Carruthers M."/>
            <person name="Jennings E.C."/>
            <person name="Chiamaka E.L."/>
            <person name="Frigard R.A."/>
            <person name="Pippel M."/>
            <person name="Attardo G.M."/>
            <person name="Benoit J.B."/>
            <person name="Bornberg-Bauer E."/>
            <person name="Tobe S.S."/>
        </authorList>
    </citation>
    <scope>NUCLEOTIDE SEQUENCE</scope>
    <source>
        <strain evidence="7">Stay&amp;Tobe</strain>
    </source>
</reference>
<evidence type="ECO:0000259" key="6">
    <source>
        <dbReference type="SMART" id="SM01142"/>
    </source>
</evidence>
<dbReference type="PANTHER" id="PTHR12131:SF1">
    <property type="entry name" value="ATP-DEPENDENT RNA HELICASE SUPV3L1, MITOCHONDRIAL-RELATED"/>
    <property type="match status" value="1"/>
</dbReference>
<keyword evidence="1" id="KW-0547">Nucleotide-binding</keyword>
<gene>
    <name evidence="7" type="ORF">L9F63_009196</name>
</gene>
<dbReference type="InterPro" id="IPR012961">
    <property type="entry name" value="Ski2/MTR4_C"/>
</dbReference>
<dbReference type="InterPro" id="IPR025696">
    <property type="entry name" value="Beta-barrel_MTR4"/>
</dbReference>
<dbReference type="Gene3D" id="1.10.3380.30">
    <property type="match status" value="1"/>
</dbReference>
<evidence type="ECO:0000256" key="2">
    <source>
        <dbReference type="ARBA" id="ARBA00022801"/>
    </source>
</evidence>
<reference evidence="7" key="2">
    <citation type="submission" date="2023-05" db="EMBL/GenBank/DDBJ databases">
        <authorList>
            <person name="Fouks B."/>
        </authorList>
    </citation>
    <scope>NUCLEOTIDE SEQUENCE</scope>
    <source>
        <strain evidence="7">Stay&amp;Tobe</strain>
        <tissue evidence="7">Testes</tissue>
    </source>
</reference>
<keyword evidence="3" id="KW-0347">Helicase</keyword>
<dbReference type="GO" id="GO:0070478">
    <property type="term" value="P:nuclear-transcribed mRNA catabolic process, 3'-5' exonucleolytic nonsense-mediated decay"/>
    <property type="evidence" value="ECO:0007669"/>
    <property type="project" value="TreeGrafter"/>
</dbReference>
<dbReference type="GO" id="GO:0005524">
    <property type="term" value="F:ATP binding"/>
    <property type="evidence" value="ECO:0007669"/>
    <property type="project" value="UniProtKB-KW"/>
</dbReference>
<comment type="caution">
    <text evidence="7">The sequence shown here is derived from an EMBL/GenBank/DDBJ whole genome shotgun (WGS) entry which is preliminary data.</text>
</comment>
<accession>A0AAD8ESB4</accession>
<evidence type="ECO:0000313" key="8">
    <source>
        <dbReference type="Proteomes" id="UP001233999"/>
    </source>
</evidence>
<protein>
    <recommendedName>
        <fullName evidence="6">ATP-dependent RNA helicase Ski2/MTR4 C-terminal domain-containing protein</fullName>
    </recommendedName>
</protein>
<evidence type="ECO:0000256" key="3">
    <source>
        <dbReference type="ARBA" id="ARBA00022806"/>
    </source>
</evidence>
<keyword evidence="8" id="KW-1185">Reference proteome</keyword>
<evidence type="ECO:0000256" key="5">
    <source>
        <dbReference type="ARBA" id="ARBA00047984"/>
    </source>
</evidence>
<dbReference type="Pfam" id="PF08148">
    <property type="entry name" value="DSHCT"/>
    <property type="match status" value="1"/>
</dbReference>
<evidence type="ECO:0000313" key="7">
    <source>
        <dbReference type="EMBL" id="KAJ9600506.1"/>
    </source>
</evidence>
<dbReference type="SMART" id="SM01142">
    <property type="entry name" value="DSHCT"/>
    <property type="match status" value="1"/>
</dbReference>
<dbReference type="Proteomes" id="UP001233999">
    <property type="component" value="Unassembled WGS sequence"/>
</dbReference>
<dbReference type="FunFam" id="1.10.3380.30:FF:000001">
    <property type="entry name" value="Ski2 ATP-dependent RNA helicase"/>
    <property type="match status" value="1"/>
</dbReference>
<evidence type="ECO:0000256" key="4">
    <source>
        <dbReference type="ARBA" id="ARBA00022840"/>
    </source>
</evidence>
<comment type="catalytic activity">
    <reaction evidence="5">
        <text>ATP + H2O = ADP + phosphate + H(+)</text>
        <dbReference type="Rhea" id="RHEA:13065"/>
        <dbReference type="ChEBI" id="CHEBI:15377"/>
        <dbReference type="ChEBI" id="CHEBI:15378"/>
        <dbReference type="ChEBI" id="CHEBI:30616"/>
        <dbReference type="ChEBI" id="CHEBI:43474"/>
        <dbReference type="ChEBI" id="CHEBI:456216"/>
        <dbReference type="EC" id="3.6.4.13"/>
    </reaction>
</comment>
<dbReference type="AlphaFoldDB" id="A0AAD8ESB4"/>
<evidence type="ECO:0000256" key="1">
    <source>
        <dbReference type="ARBA" id="ARBA00022741"/>
    </source>
</evidence>
<feature type="domain" description="ATP-dependent RNA helicase Ski2/MTR4 C-terminal" evidence="6">
    <location>
        <begin position="298"/>
        <end position="475"/>
    </location>
</feature>
<dbReference type="GO" id="GO:0055087">
    <property type="term" value="C:Ski complex"/>
    <property type="evidence" value="ECO:0007669"/>
    <property type="project" value="TreeGrafter"/>
</dbReference>
<dbReference type="GO" id="GO:0003724">
    <property type="term" value="F:RNA helicase activity"/>
    <property type="evidence" value="ECO:0007669"/>
    <property type="project" value="UniProtKB-EC"/>
</dbReference>